<reference evidence="1 2" key="1">
    <citation type="submission" date="2019-02" db="EMBL/GenBank/DDBJ databases">
        <title>Genome sequencing of Clostridium botulinum clinical isolates.</title>
        <authorList>
            <person name="Brunt J."/>
            <person name="Van Vliet A.H.M."/>
            <person name="Stringer S.C."/>
            <person name="Grant K.A."/>
            <person name="Carter A.C."/>
            <person name="Peck M.W."/>
        </authorList>
    </citation>
    <scope>NUCLEOTIDE SEQUENCE [LARGE SCALE GENOMIC DNA]</scope>
    <source>
        <strain evidence="1 2">R1125/03</strain>
    </source>
</reference>
<dbReference type="EMBL" id="SGJP01000020">
    <property type="protein sequence ID" value="NFA60824.1"/>
    <property type="molecule type" value="Genomic_DNA"/>
</dbReference>
<dbReference type="InterPro" id="IPR038666">
    <property type="entry name" value="SSP1_head-tail_sf"/>
</dbReference>
<organism evidence="1 2">
    <name type="scientific">Clostridium botulinum</name>
    <dbReference type="NCBI Taxonomy" id="1491"/>
    <lineage>
        <taxon>Bacteria</taxon>
        <taxon>Bacillati</taxon>
        <taxon>Bacillota</taxon>
        <taxon>Clostridia</taxon>
        <taxon>Eubacteriales</taxon>
        <taxon>Clostridiaceae</taxon>
        <taxon>Clostridium</taxon>
    </lineage>
</organism>
<protein>
    <submittedName>
        <fullName evidence="1">Head-tail adaptor protein</fullName>
    </submittedName>
</protein>
<sequence length="122" mass="14896">MKVKIGEMRHRITIQKYSTYQNDNGFDVRKWDDYKTVWASMNNLWGKEFYAAKATNSENTIEFIVRYSKDLEKINTKEYRIKTIKDKNATKEKDKYRYFDITFIDNIQYKNRWLKIKAIEVI</sequence>
<dbReference type="AlphaFoldDB" id="A0A6B4AD57"/>
<dbReference type="Gene3D" id="2.40.10.270">
    <property type="entry name" value="Bacteriophage SPP1 head-tail adaptor protein"/>
    <property type="match status" value="1"/>
</dbReference>
<proteinExistence type="predicted"/>
<dbReference type="RefSeq" id="WP_012704550.1">
    <property type="nucleotide sequence ID" value="NZ_CP013845.1"/>
</dbReference>
<gene>
    <name evidence="1" type="ORF">EXM42_10615</name>
</gene>
<name>A0A6B4AD57_CLOBO</name>
<dbReference type="Pfam" id="PF05521">
    <property type="entry name" value="Phage_HCP"/>
    <property type="match status" value="1"/>
</dbReference>
<evidence type="ECO:0000313" key="2">
    <source>
        <dbReference type="Proteomes" id="UP000473089"/>
    </source>
</evidence>
<dbReference type="Proteomes" id="UP000473089">
    <property type="component" value="Unassembled WGS sequence"/>
</dbReference>
<accession>A0A6B4AD57</accession>
<comment type="caution">
    <text evidence="1">The sequence shown here is derived from an EMBL/GenBank/DDBJ whole genome shotgun (WGS) entry which is preliminary data.</text>
</comment>
<evidence type="ECO:0000313" key="1">
    <source>
        <dbReference type="EMBL" id="NFA60824.1"/>
    </source>
</evidence>
<dbReference type="InterPro" id="IPR008767">
    <property type="entry name" value="Phage_SPP1_head-tail_adaptor"/>
</dbReference>
<dbReference type="NCBIfam" id="TIGR01563">
    <property type="entry name" value="gp16_SPP1"/>
    <property type="match status" value="1"/>
</dbReference>